<evidence type="ECO:0000313" key="5">
    <source>
        <dbReference type="EMBL" id="MBB3862567.1"/>
    </source>
</evidence>
<reference evidence="5 6" key="1">
    <citation type="submission" date="2020-08" db="EMBL/GenBank/DDBJ databases">
        <title>Genomic Encyclopedia of Type Strains, Phase IV (KMG-IV): sequencing the most valuable type-strain genomes for metagenomic binning, comparative biology and taxonomic classification.</title>
        <authorList>
            <person name="Goeker M."/>
        </authorList>
    </citation>
    <scope>NUCLEOTIDE SEQUENCE [LARGE SCALE GENOMIC DNA]</scope>
    <source>
        <strain evidence="5 6">DSM 14552</strain>
    </source>
</reference>
<evidence type="ECO:0000256" key="1">
    <source>
        <dbReference type="ARBA" id="ARBA00022676"/>
    </source>
</evidence>
<dbReference type="PANTHER" id="PTHR12526:SF510">
    <property type="entry name" value="D-INOSITOL 3-PHOSPHATE GLYCOSYLTRANSFERASE"/>
    <property type="match status" value="1"/>
</dbReference>
<comment type="caution">
    <text evidence="5">The sequence shown here is derived from an EMBL/GenBank/DDBJ whole genome shotgun (WGS) entry which is preliminary data.</text>
</comment>
<dbReference type="Pfam" id="PF00534">
    <property type="entry name" value="Glycos_transf_1"/>
    <property type="match status" value="1"/>
</dbReference>
<dbReference type="Proteomes" id="UP000562395">
    <property type="component" value="Unassembled WGS sequence"/>
</dbReference>
<proteinExistence type="predicted"/>
<dbReference type="InterPro" id="IPR028098">
    <property type="entry name" value="Glyco_trans_4-like_N"/>
</dbReference>
<organism evidence="5 6">
    <name type="scientific">Novosphingobium hassiacum</name>
    <dbReference type="NCBI Taxonomy" id="173676"/>
    <lineage>
        <taxon>Bacteria</taxon>
        <taxon>Pseudomonadati</taxon>
        <taxon>Pseudomonadota</taxon>
        <taxon>Alphaproteobacteria</taxon>
        <taxon>Sphingomonadales</taxon>
        <taxon>Sphingomonadaceae</taxon>
        <taxon>Novosphingobium</taxon>
    </lineage>
</organism>
<dbReference type="AlphaFoldDB" id="A0A7W6A1Y7"/>
<name>A0A7W6A1Y7_9SPHN</name>
<dbReference type="RefSeq" id="WP_343057288.1">
    <property type="nucleotide sequence ID" value="NZ_JACICY010000016.1"/>
</dbReference>
<sequence>MTASLARVIAGVDRNDAGASLVAKRSIASDARPSLLFFLPGLTAGGSEHVVTFNANRLAAKGYRVHIVSCEAQGSTPYYPCDEAVRIHYLGVPVSQRGKLRELFAILGRVRALRRMLIQLEPDLVISFLTRTNVIAVAAAQGLGLPVIVSERNNPQRQRPGPVWRALRRITYARAFGLVTMTRGAMAYFPKAMRRRGWVIPNMADWQHYKPSKASAQPRLTAVGRLTGQKGFDLLIEAFAATAPDHPDWRLSIWGEGADRAALEQQARALGMADRIDLPGVSKSPGSWIETADAFVLSSRFEGWGLVLGEAMAAGLPCVSFDCPFGPSDMITHGVDGLLVPDGDVSALAAALSQVMGDPALRDRLGASATNAAERFAPERIGARWEAMINQVLHTNADRSQSPC</sequence>
<dbReference type="EMBL" id="JACICY010000016">
    <property type="protein sequence ID" value="MBB3862567.1"/>
    <property type="molecule type" value="Genomic_DNA"/>
</dbReference>
<feature type="domain" description="Glycosyl transferase family 1" evidence="3">
    <location>
        <begin position="212"/>
        <end position="370"/>
    </location>
</feature>
<dbReference type="GO" id="GO:0016757">
    <property type="term" value="F:glycosyltransferase activity"/>
    <property type="evidence" value="ECO:0007669"/>
    <property type="project" value="UniProtKB-KW"/>
</dbReference>
<dbReference type="Gene3D" id="3.40.50.2000">
    <property type="entry name" value="Glycogen Phosphorylase B"/>
    <property type="match status" value="2"/>
</dbReference>
<dbReference type="InterPro" id="IPR001296">
    <property type="entry name" value="Glyco_trans_1"/>
</dbReference>
<dbReference type="Pfam" id="PF13579">
    <property type="entry name" value="Glyco_trans_4_4"/>
    <property type="match status" value="1"/>
</dbReference>
<feature type="domain" description="Glycosyltransferase subfamily 4-like N-terminal" evidence="4">
    <location>
        <begin position="45"/>
        <end position="191"/>
    </location>
</feature>
<evidence type="ECO:0000256" key="2">
    <source>
        <dbReference type="ARBA" id="ARBA00022679"/>
    </source>
</evidence>
<dbReference type="SUPFAM" id="SSF53756">
    <property type="entry name" value="UDP-Glycosyltransferase/glycogen phosphorylase"/>
    <property type="match status" value="1"/>
</dbReference>
<keyword evidence="2 5" id="KW-0808">Transferase</keyword>
<accession>A0A7W6A1Y7</accession>
<dbReference type="CDD" id="cd03820">
    <property type="entry name" value="GT4_AmsD-like"/>
    <property type="match status" value="1"/>
</dbReference>
<evidence type="ECO:0000259" key="3">
    <source>
        <dbReference type="Pfam" id="PF00534"/>
    </source>
</evidence>
<keyword evidence="1" id="KW-0328">Glycosyltransferase</keyword>
<evidence type="ECO:0000313" key="6">
    <source>
        <dbReference type="Proteomes" id="UP000562395"/>
    </source>
</evidence>
<gene>
    <name evidence="5" type="ORF">GGQ88_003868</name>
</gene>
<protein>
    <submittedName>
        <fullName evidence="5">Glycosyltransferase involved in cell wall biosynthesis</fullName>
    </submittedName>
</protein>
<evidence type="ECO:0000259" key="4">
    <source>
        <dbReference type="Pfam" id="PF13579"/>
    </source>
</evidence>
<dbReference type="PANTHER" id="PTHR12526">
    <property type="entry name" value="GLYCOSYLTRANSFERASE"/>
    <property type="match status" value="1"/>
</dbReference>
<keyword evidence="6" id="KW-1185">Reference proteome</keyword>